<name>A0AAU9EMT9_9FIRM</name>
<dbReference type="GO" id="GO:0015661">
    <property type="term" value="F:L-lysine efflux transmembrane transporter activity"/>
    <property type="evidence" value="ECO:0007669"/>
    <property type="project" value="InterPro"/>
</dbReference>
<dbReference type="Pfam" id="PF03956">
    <property type="entry name" value="Lys_export"/>
    <property type="match status" value="1"/>
</dbReference>
<dbReference type="InterPro" id="IPR005642">
    <property type="entry name" value="LysO"/>
</dbReference>
<proteinExistence type="predicted"/>
<gene>
    <name evidence="2" type="ORF">HLPR_17600</name>
</gene>
<dbReference type="RefSeq" id="WP_338535065.1">
    <property type="nucleotide sequence ID" value="NZ_AP028654.1"/>
</dbReference>
<keyword evidence="1" id="KW-0472">Membrane</keyword>
<evidence type="ECO:0000256" key="1">
    <source>
        <dbReference type="SAM" id="Phobius"/>
    </source>
</evidence>
<feature type="transmembrane region" description="Helical" evidence="1">
    <location>
        <begin position="31"/>
        <end position="53"/>
    </location>
</feature>
<evidence type="ECO:0000313" key="3">
    <source>
        <dbReference type="Proteomes" id="UP001321786"/>
    </source>
</evidence>
<accession>A0AAU9EMT9</accession>
<feature type="transmembrane region" description="Helical" evidence="1">
    <location>
        <begin position="65"/>
        <end position="87"/>
    </location>
</feature>
<keyword evidence="1" id="KW-0812">Transmembrane</keyword>
<dbReference type="Proteomes" id="UP001321786">
    <property type="component" value="Chromosome"/>
</dbReference>
<protein>
    <submittedName>
        <fullName evidence="2">LysO family transporter</fullName>
    </submittedName>
</protein>
<dbReference type="AlphaFoldDB" id="A0AAU9EMT9"/>
<organism evidence="2 3">
    <name type="scientific">Helicovermis profundi</name>
    <dbReference type="NCBI Taxonomy" id="3065157"/>
    <lineage>
        <taxon>Bacteria</taxon>
        <taxon>Bacillati</taxon>
        <taxon>Bacillota</taxon>
        <taxon>Clostridia</taxon>
        <taxon>Helicovermis</taxon>
    </lineage>
</organism>
<keyword evidence="3" id="KW-1185">Reference proteome</keyword>
<sequence length="95" mass="10440">MLQIIIALVLGIIVGASFNLGDKIKKNISNLQTLGVVSLLFVMGISIGINPNIISELSNIGIKALVFALLTTIFSIIFVYFITQYIVKKNEEREN</sequence>
<dbReference type="EMBL" id="AP028654">
    <property type="protein sequence ID" value="BEP29429.1"/>
    <property type="molecule type" value="Genomic_DNA"/>
</dbReference>
<evidence type="ECO:0000313" key="2">
    <source>
        <dbReference type="EMBL" id="BEP29429.1"/>
    </source>
</evidence>
<keyword evidence="1" id="KW-1133">Transmembrane helix</keyword>
<dbReference type="KEGG" id="hprf:HLPR_17600"/>
<reference evidence="2 3" key="1">
    <citation type="submission" date="2023-08" db="EMBL/GenBank/DDBJ databases">
        <title>Helicovermis profunda gen. nov., sp. nov., a novel mesophilic, fermentative bacterium within the Bacillota from a deep-sea hydrothermal vent chimney.</title>
        <authorList>
            <person name="Miyazaki U."/>
            <person name="Mizutani D."/>
            <person name="Hashimoto Y."/>
            <person name="Tame A."/>
            <person name="Sawayama S."/>
            <person name="Miyazaki J."/>
            <person name="Takai K."/>
            <person name="Nakagawa S."/>
        </authorList>
    </citation>
    <scope>NUCLEOTIDE SEQUENCE [LARGE SCALE GENOMIC DNA]</scope>
    <source>
        <strain evidence="2 3">S502</strain>
    </source>
</reference>